<dbReference type="RefSeq" id="XP_029762069.1">
    <property type="nucleotide sequence ID" value="XM_029902671.1"/>
</dbReference>
<evidence type="ECO:0000256" key="6">
    <source>
        <dbReference type="ARBA" id="ARBA00022840"/>
    </source>
</evidence>
<keyword evidence="5" id="KW-0418">Kinase</keyword>
<evidence type="ECO:0000256" key="4">
    <source>
        <dbReference type="ARBA" id="ARBA00022741"/>
    </source>
</evidence>
<dbReference type="STRING" id="1043002.A0A074XVA7"/>
<dbReference type="PANTHER" id="PTHR24419">
    <property type="entry name" value="INTERLEUKIN-1 RECEPTOR-ASSOCIATED KINASE"/>
    <property type="match status" value="1"/>
</dbReference>
<comment type="catalytic activity">
    <reaction evidence="7">
        <text>L-threonyl-[protein] + ATP = O-phospho-L-threonyl-[protein] + ADP + H(+)</text>
        <dbReference type="Rhea" id="RHEA:46608"/>
        <dbReference type="Rhea" id="RHEA-COMP:11060"/>
        <dbReference type="Rhea" id="RHEA-COMP:11605"/>
        <dbReference type="ChEBI" id="CHEBI:15378"/>
        <dbReference type="ChEBI" id="CHEBI:30013"/>
        <dbReference type="ChEBI" id="CHEBI:30616"/>
        <dbReference type="ChEBI" id="CHEBI:61977"/>
        <dbReference type="ChEBI" id="CHEBI:456216"/>
        <dbReference type="EC" id="2.7.11.1"/>
    </reaction>
</comment>
<dbReference type="GO" id="GO:0000278">
    <property type="term" value="P:mitotic cell cycle"/>
    <property type="evidence" value="ECO:0007669"/>
    <property type="project" value="TreeGrafter"/>
</dbReference>
<evidence type="ECO:0000256" key="7">
    <source>
        <dbReference type="ARBA" id="ARBA00047899"/>
    </source>
</evidence>
<feature type="domain" description="Serine/threonine-protein kinase haspin C-terminal" evidence="10">
    <location>
        <begin position="467"/>
        <end position="568"/>
    </location>
</feature>
<dbReference type="GO" id="GO:0005737">
    <property type="term" value="C:cytoplasm"/>
    <property type="evidence" value="ECO:0007669"/>
    <property type="project" value="TreeGrafter"/>
</dbReference>
<organism evidence="11 12">
    <name type="scientific">Aureobasidium pullulans EXF-150</name>
    <dbReference type="NCBI Taxonomy" id="1043002"/>
    <lineage>
        <taxon>Eukaryota</taxon>
        <taxon>Fungi</taxon>
        <taxon>Dikarya</taxon>
        <taxon>Ascomycota</taxon>
        <taxon>Pezizomycotina</taxon>
        <taxon>Dothideomycetes</taxon>
        <taxon>Dothideomycetidae</taxon>
        <taxon>Dothideales</taxon>
        <taxon>Saccotheciaceae</taxon>
        <taxon>Aureobasidium</taxon>
    </lineage>
</organism>
<dbReference type="GO" id="GO:0005524">
    <property type="term" value="F:ATP binding"/>
    <property type="evidence" value="ECO:0007669"/>
    <property type="project" value="UniProtKB-KW"/>
</dbReference>
<protein>
    <recommendedName>
        <fullName evidence="1">non-specific serine/threonine protein kinase</fullName>
        <ecNumber evidence="1">2.7.11.1</ecNumber>
    </recommendedName>
</protein>
<dbReference type="GO" id="GO:0035556">
    <property type="term" value="P:intracellular signal transduction"/>
    <property type="evidence" value="ECO:0007669"/>
    <property type="project" value="TreeGrafter"/>
</dbReference>
<keyword evidence="4" id="KW-0547">Nucleotide-binding</keyword>
<evidence type="ECO:0000313" key="11">
    <source>
        <dbReference type="EMBL" id="KEQ85882.1"/>
    </source>
</evidence>
<feature type="region of interest" description="Disordered" evidence="9">
    <location>
        <begin position="73"/>
        <end position="168"/>
    </location>
</feature>
<dbReference type="Proteomes" id="UP000030706">
    <property type="component" value="Unassembled WGS sequence"/>
</dbReference>
<evidence type="ECO:0000256" key="8">
    <source>
        <dbReference type="ARBA" id="ARBA00048679"/>
    </source>
</evidence>
<name>A0A074XVA7_AURPU</name>
<evidence type="ECO:0000256" key="5">
    <source>
        <dbReference type="ARBA" id="ARBA00022777"/>
    </source>
</evidence>
<dbReference type="HOGENOM" id="CLU_019103_0_0_1"/>
<gene>
    <name evidence="11" type="ORF">M438DRAFT_315918</name>
</gene>
<dbReference type="GeneID" id="40744977"/>
<evidence type="ECO:0000256" key="3">
    <source>
        <dbReference type="ARBA" id="ARBA00022679"/>
    </source>
</evidence>
<feature type="compositionally biased region" description="Basic residues" evidence="9">
    <location>
        <begin position="610"/>
        <end position="622"/>
    </location>
</feature>
<dbReference type="EMBL" id="KL584979">
    <property type="protein sequence ID" value="KEQ85882.1"/>
    <property type="molecule type" value="Genomic_DNA"/>
</dbReference>
<evidence type="ECO:0000256" key="9">
    <source>
        <dbReference type="SAM" id="MobiDB-lite"/>
    </source>
</evidence>
<keyword evidence="2" id="KW-0723">Serine/threonine-protein kinase</keyword>
<dbReference type="GO" id="GO:0005634">
    <property type="term" value="C:nucleus"/>
    <property type="evidence" value="ECO:0007669"/>
    <property type="project" value="TreeGrafter"/>
</dbReference>
<evidence type="ECO:0000256" key="2">
    <source>
        <dbReference type="ARBA" id="ARBA00022527"/>
    </source>
</evidence>
<dbReference type="GO" id="GO:0072354">
    <property type="term" value="F:histone H3T3 kinase activity"/>
    <property type="evidence" value="ECO:0007669"/>
    <property type="project" value="TreeGrafter"/>
</dbReference>
<dbReference type="AlphaFoldDB" id="A0A074XVA7"/>
<dbReference type="PANTHER" id="PTHR24419:SF18">
    <property type="entry name" value="SERINE_THREONINE-PROTEIN KINASE HASPIN"/>
    <property type="match status" value="1"/>
</dbReference>
<comment type="catalytic activity">
    <reaction evidence="8">
        <text>L-seryl-[protein] + ATP = O-phospho-L-seryl-[protein] + ADP + H(+)</text>
        <dbReference type="Rhea" id="RHEA:17989"/>
        <dbReference type="Rhea" id="RHEA-COMP:9863"/>
        <dbReference type="Rhea" id="RHEA-COMP:11604"/>
        <dbReference type="ChEBI" id="CHEBI:15378"/>
        <dbReference type="ChEBI" id="CHEBI:29999"/>
        <dbReference type="ChEBI" id="CHEBI:30616"/>
        <dbReference type="ChEBI" id="CHEBI:83421"/>
        <dbReference type="ChEBI" id="CHEBI:456216"/>
        <dbReference type="EC" id="2.7.11.1"/>
    </reaction>
</comment>
<feature type="region of interest" description="Disordered" evidence="9">
    <location>
        <begin position="597"/>
        <end position="622"/>
    </location>
</feature>
<dbReference type="Gene3D" id="3.30.200.20">
    <property type="entry name" value="Phosphorylase Kinase, domain 1"/>
    <property type="match status" value="1"/>
</dbReference>
<feature type="compositionally biased region" description="Basic residues" evidence="9">
    <location>
        <begin position="102"/>
        <end position="111"/>
    </location>
</feature>
<reference evidence="11 12" key="1">
    <citation type="journal article" date="2014" name="BMC Genomics">
        <title>Genome sequencing of four Aureobasidium pullulans varieties: biotechnological potential, stress tolerance, and description of new species.</title>
        <authorList>
            <person name="Gostin Ar C."/>
            <person name="Ohm R.A."/>
            <person name="Kogej T."/>
            <person name="Sonjak S."/>
            <person name="Turk M."/>
            <person name="Zajc J."/>
            <person name="Zalar P."/>
            <person name="Grube M."/>
            <person name="Sun H."/>
            <person name="Han J."/>
            <person name="Sharma A."/>
            <person name="Chiniquy J."/>
            <person name="Ngan C.Y."/>
            <person name="Lipzen A."/>
            <person name="Barry K."/>
            <person name="Grigoriev I.V."/>
            <person name="Gunde-Cimerman N."/>
        </authorList>
    </citation>
    <scope>NUCLEOTIDE SEQUENCE [LARGE SCALE GENOMIC DNA]</scope>
    <source>
        <strain evidence="11 12">EXF-150</strain>
    </source>
</reference>
<evidence type="ECO:0000256" key="1">
    <source>
        <dbReference type="ARBA" id="ARBA00012513"/>
    </source>
</evidence>
<dbReference type="Gene3D" id="1.10.510.10">
    <property type="entry name" value="Transferase(Phosphotransferase) domain 1"/>
    <property type="match status" value="1"/>
</dbReference>
<dbReference type="InterPro" id="IPR024604">
    <property type="entry name" value="GSG2_C"/>
</dbReference>
<keyword evidence="12" id="KW-1185">Reference proteome</keyword>
<dbReference type="OrthoDB" id="21018at2759"/>
<evidence type="ECO:0000313" key="12">
    <source>
        <dbReference type="Proteomes" id="UP000030706"/>
    </source>
</evidence>
<dbReference type="Pfam" id="PF12330">
    <property type="entry name" value="Haspin_kinase"/>
    <property type="match status" value="1"/>
</dbReference>
<evidence type="ECO:0000259" key="10">
    <source>
        <dbReference type="SMART" id="SM01331"/>
    </source>
</evidence>
<dbReference type="SMART" id="SM01331">
    <property type="entry name" value="DUF3635"/>
    <property type="match status" value="1"/>
</dbReference>
<accession>A0A074XVA7</accession>
<dbReference type="EC" id="2.7.11.1" evidence="1"/>
<feature type="compositionally biased region" description="Low complexity" evidence="9">
    <location>
        <begin position="154"/>
        <end position="167"/>
    </location>
</feature>
<feature type="compositionally biased region" description="Low complexity" evidence="9">
    <location>
        <begin position="85"/>
        <end position="98"/>
    </location>
</feature>
<proteinExistence type="predicted"/>
<sequence>MPRKAVYGKPSHLYSSFSSFQSPIKQRKNEPSSFEVIEVAEELSRLTVQTKFSTNDEDENPPVRQALCERIVNTERPIKLARQRTISSESVTSTGSISPRERKTKNGKPKKSQSEKRPKKPICDETQPTPSAMPADSAAEEPQPAAIPSPSEPTKPTETTDPTPTESTEADLAALEITKPRISNVFTKHASSLLSLSSQDLTSFSSWSDQLSSHFAVTKIAEASFGEVYRLSLLKAHSALSKTDESVLKIIALKPPPSAKRKLSKAAKKRTEMMSDPVDVAAEVRLMQRMTCTPGFTNFREICVLQGRPGDAFATAWSSWNDSQKTKGKEISVFPDPSKKASYSEDQLWAVIEMQDAGTDLENTKVANVWLAWDIFWGVVLALGKGEEAARFEHRDLHMGNICVSGLNNAAHCREADYVPASSNRKLDFTGIETTLIDYTISRAEMGVSVSAEGEEDVAYLDLERDLALFEGDAEEEYQYEIYRYMRSAMYLGEPLGDLWERWDEAEESGRTWKGYHPQTNLVWLHFVLHKLAEQIEWPSSGNHIQDSQAAQRAEELEAALLKVNQLLDPEEMPQTGLRSASDLVVLALDEGWLDKEDVQGRETAPATKTTKRKAKTTRSQR</sequence>
<keyword evidence="3" id="KW-0808">Transferase</keyword>
<keyword evidence="6" id="KW-0067">ATP-binding</keyword>